<dbReference type="InterPro" id="IPR053023">
    <property type="entry name" value="FLAP_modulator"/>
</dbReference>
<dbReference type="PANTHER" id="PTHR33975:SF2">
    <property type="entry name" value="MYELIN-ASSOCIATED OLIGODENDROCYTE BASIC PROTEIN"/>
    <property type="match status" value="1"/>
</dbReference>
<evidence type="ECO:0000313" key="2">
    <source>
        <dbReference type="EMBL" id="KAG6470817.1"/>
    </source>
</evidence>
<evidence type="ECO:0000256" key="1">
    <source>
        <dbReference type="SAM" id="Phobius"/>
    </source>
</evidence>
<dbReference type="Proteomes" id="UP000734854">
    <property type="component" value="Unassembled WGS sequence"/>
</dbReference>
<keyword evidence="1" id="KW-1133">Transmembrane helix</keyword>
<feature type="transmembrane region" description="Helical" evidence="1">
    <location>
        <begin position="161"/>
        <end position="186"/>
    </location>
</feature>
<accession>A0A8J5CA78</accession>
<dbReference type="Pfam" id="PF07466">
    <property type="entry name" value="DUF1517"/>
    <property type="match status" value="2"/>
</dbReference>
<sequence>MGSASLLETVSLLREPPKRPHPPLYLLRWHPLVRLPQPRFPHYRALKHVGFSLRCALVPPSGAEGRRDKKEGLLESAWSTVLEAMERIKKPAAALILIGVLLTADPHGALAASGGRMGGRAFSSSSSRSHSSSSWSYSAPPSSSFSYSAPYYAPSPFGGGFYFGPAFGAGSGFFLLMMGFAGVILLSGFLSDRDNDGSVLTATQKTSVIKLQVGLLGMARSFQRDLDNIAEAADTSTPEGLNYVLTETTLALLRHPDCCISAYSSVDIKRSIEDGERRFNQLSIEERGKFDEETLVNVNSIRRQKTSNLTFKGFSNEYIVVCTVHLTYILLVEMSTSHAGAGYDRPNGPVSFSLLEISLSYMLQVTILVAAEGVYKLPVINSSSDLKEALQKLGSIPSSKTLAVEVLWTPQNENDTLSERELLEDYPLLRPL</sequence>
<dbReference type="InterPro" id="IPR010903">
    <property type="entry name" value="DUF1517"/>
</dbReference>
<protein>
    <recommendedName>
        <fullName evidence="4">Myelin-associated oligodendrocyte basic protein</fullName>
    </recommendedName>
</protein>
<dbReference type="PANTHER" id="PTHR33975">
    <property type="entry name" value="MYELIN-ASSOCIATED OLIGODENDROCYTE BASIC PROTEIN"/>
    <property type="match status" value="1"/>
</dbReference>
<dbReference type="GO" id="GO:0009507">
    <property type="term" value="C:chloroplast"/>
    <property type="evidence" value="ECO:0007669"/>
    <property type="project" value="TreeGrafter"/>
</dbReference>
<organism evidence="2 3">
    <name type="scientific">Zingiber officinale</name>
    <name type="common">Ginger</name>
    <name type="synonym">Amomum zingiber</name>
    <dbReference type="NCBI Taxonomy" id="94328"/>
    <lineage>
        <taxon>Eukaryota</taxon>
        <taxon>Viridiplantae</taxon>
        <taxon>Streptophyta</taxon>
        <taxon>Embryophyta</taxon>
        <taxon>Tracheophyta</taxon>
        <taxon>Spermatophyta</taxon>
        <taxon>Magnoliopsida</taxon>
        <taxon>Liliopsida</taxon>
        <taxon>Zingiberales</taxon>
        <taxon>Zingiberaceae</taxon>
        <taxon>Zingiber</taxon>
    </lineage>
</organism>
<reference evidence="2 3" key="1">
    <citation type="submission" date="2020-08" db="EMBL/GenBank/DDBJ databases">
        <title>Plant Genome Project.</title>
        <authorList>
            <person name="Zhang R.-G."/>
        </authorList>
    </citation>
    <scope>NUCLEOTIDE SEQUENCE [LARGE SCALE GENOMIC DNA]</scope>
    <source>
        <tissue evidence="2">Rhizome</tissue>
    </source>
</reference>
<dbReference type="EMBL" id="JACMSC010000021">
    <property type="protein sequence ID" value="KAG6470817.1"/>
    <property type="molecule type" value="Genomic_DNA"/>
</dbReference>
<keyword evidence="1" id="KW-0472">Membrane</keyword>
<keyword evidence="1" id="KW-0812">Transmembrane</keyword>
<proteinExistence type="predicted"/>
<gene>
    <name evidence="2" type="ORF">ZIOFF_071897</name>
</gene>
<evidence type="ECO:0008006" key="4">
    <source>
        <dbReference type="Google" id="ProtNLM"/>
    </source>
</evidence>
<dbReference type="AlphaFoldDB" id="A0A8J5CA78"/>
<evidence type="ECO:0000313" key="3">
    <source>
        <dbReference type="Proteomes" id="UP000734854"/>
    </source>
</evidence>
<comment type="caution">
    <text evidence="2">The sequence shown here is derived from an EMBL/GenBank/DDBJ whole genome shotgun (WGS) entry which is preliminary data.</text>
</comment>
<keyword evidence="3" id="KW-1185">Reference proteome</keyword>
<name>A0A8J5CA78_ZINOF</name>